<dbReference type="Proteomes" id="UP000636800">
    <property type="component" value="Chromosome 11"/>
</dbReference>
<dbReference type="AlphaFoldDB" id="A0A835Q0M1"/>
<reference evidence="1 2" key="1">
    <citation type="journal article" date="2020" name="Nat. Food">
        <title>A phased Vanilla planifolia genome enables genetic improvement of flavour and production.</title>
        <authorList>
            <person name="Hasing T."/>
            <person name="Tang H."/>
            <person name="Brym M."/>
            <person name="Khazi F."/>
            <person name="Huang T."/>
            <person name="Chambers A.H."/>
        </authorList>
    </citation>
    <scope>NUCLEOTIDE SEQUENCE [LARGE SCALE GENOMIC DNA]</scope>
    <source>
        <tissue evidence="1">Leaf</tissue>
    </source>
</reference>
<comment type="caution">
    <text evidence="1">The sequence shown here is derived from an EMBL/GenBank/DDBJ whole genome shotgun (WGS) entry which is preliminary data.</text>
</comment>
<dbReference type="EMBL" id="JADCNL010000011">
    <property type="protein sequence ID" value="KAG0460473.1"/>
    <property type="molecule type" value="Genomic_DNA"/>
</dbReference>
<evidence type="ECO:0000313" key="2">
    <source>
        <dbReference type="Proteomes" id="UP000636800"/>
    </source>
</evidence>
<name>A0A835Q0M1_VANPL</name>
<accession>A0A835Q0M1</accession>
<sequence length="72" mass="7448">MSLPKLGSGFSRVAIPTGARDPEAEVRLFAGALVVGNPAGGFEGISIAMGVCEACAVYSSHLRPEITVERTE</sequence>
<proteinExistence type="predicted"/>
<keyword evidence="2" id="KW-1185">Reference proteome</keyword>
<organism evidence="1 2">
    <name type="scientific">Vanilla planifolia</name>
    <name type="common">Vanilla</name>
    <dbReference type="NCBI Taxonomy" id="51239"/>
    <lineage>
        <taxon>Eukaryota</taxon>
        <taxon>Viridiplantae</taxon>
        <taxon>Streptophyta</taxon>
        <taxon>Embryophyta</taxon>
        <taxon>Tracheophyta</taxon>
        <taxon>Spermatophyta</taxon>
        <taxon>Magnoliopsida</taxon>
        <taxon>Liliopsida</taxon>
        <taxon>Asparagales</taxon>
        <taxon>Orchidaceae</taxon>
        <taxon>Vanilloideae</taxon>
        <taxon>Vanilleae</taxon>
        <taxon>Vanilla</taxon>
    </lineage>
</organism>
<evidence type="ECO:0000313" key="1">
    <source>
        <dbReference type="EMBL" id="KAG0460473.1"/>
    </source>
</evidence>
<dbReference type="OrthoDB" id="1707188at2759"/>
<gene>
    <name evidence="1" type="ORF">HPP92_020770</name>
</gene>
<protein>
    <submittedName>
        <fullName evidence="1">Uncharacterized protein</fullName>
    </submittedName>
</protein>